<keyword evidence="2" id="KW-0238">DNA-binding</keyword>
<proteinExistence type="predicted"/>
<dbReference type="Gene3D" id="1.10.260.40">
    <property type="entry name" value="lambda repressor-like DNA-binding domains"/>
    <property type="match status" value="1"/>
</dbReference>
<feature type="domain" description="HTH cro/C1-type" evidence="1">
    <location>
        <begin position="5"/>
        <end position="59"/>
    </location>
</feature>
<dbReference type="Proteomes" id="UP000003803">
    <property type="component" value="Unassembled WGS sequence"/>
</dbReference>
<dbReference type="EMBL" id="ABGD02000014">
    <property type="protein sequence ID" value="EDS11196.1"/>
    <property type="molecule type" value="Genomic_DNA"/>
</dbReference>
<evidence type="ECO:0000313" key="3">
    <source>
        <dbReference type="Proteomes" id="UP000003803"/>
    </source>
</evidence>
<reference evidence="2" key="2">
    <citation type="submission" date="2013-09" db="EMBL/GenBank/DDBJ databases">
        <title>Draft genome sequence of Anaerotruncus colihominis(DSM 17241).</title>
        <authorList>
            <person name="Sudarsanam P."/>
            <person name="Ley R."/>
            <person name="Guruge J."/>
            <person name="Turnbaugh P.J."/>
            <person name="Mahowald M."/>
            <person name="Liep D."/>
            <person name="Gordon J."/>
        </authorList>
    </citation>
    <scope>NUCLEOTIDE SEQUENCE</scope>
    <source>
        <strain evidence="2">DSM 17241</strain>
    </source>
</reference>
<comment type="caution">
    <text evidence="2">The sequence shown here is derived from an EMBL/GenBank/DDBJ whole genome shotgun (WGS) entry which is preliminary data.</text>
</comment>
<dbReference type="InterPro" id="IPR001387">
    <property type="entry name" value="Cro/C1-type_HTH"/>
</dbReference>
<dbReference type="SUPFAM" id="SSF47413">
    <property type="entry name" value="lambda repressor-like DNA-binding domains"/>
    <property type="match status" value="1"/>
</dbReference>
<reference evidence="2" key="1">
    <citation type="submission" date="2007-11" db="EMBL/GenBank/DDBJ databases">
        <authorList>
            <person name="Fulton L."/>
            <person name="Clifton S."/>
            <person name="Fulton B."/>
            <person name="Xu J."/>
            <person name="Minx P."/>
            <person name="Pepin K.H."/>
            <person name="Johnson M."/>
            <person name="Thiruvilangam P."/>
            <person name="Bhonagiri V."/>
            <person name="Nash W.E."/>
            <person name="Mardis E.R."/>
            <person name="Wilson R.K."/>
        </authorList>
    </citation>
    <scope>NUCLEOTIDE SEQUENCE [LARGE SCALE GENOMIC DNA]</scope>
    <source>
        <strain evidence="2">DSM 17241</strain>
    </source>
</reference>
<evidence type="ECO:0000259" key="1">
    <source>
        <dbReference type="PROSITE" id="PS50943"/>
    </source>
</evidence>
<dbReference type="GO" id="GO:0003677">
    <property type="term" value="F:DNA binding"/>
    <property type="evidence" value="ECO:0007669"/>
    <property type="project" value="UniProtKB-KW"/>
</dbReference>
<evidence type="ECO:0000313" key="2">
    <source>
        <dbReference type="EMBL" id="EDS11196.1"/>
    </source>
</evidence>
<name>B0PAL6_9FIRM</name>
<dbReference type="PROSITE" id="PS50943">
    <property type="entry name" value="HTH_CROC1"/>
    <property type="match status" value="1"/>
</dbReference>
<dbReference type="CDD" id="cd00093">
    <property type="entry name" value="HTH_XRE"/>
    <property type="match status" value="1"/>
</dbReference>
<dbReference type="SMART" id="SM00530">
    <property type="entry name" value="HTH_XRE"/>
    <property type="match status" value="1"/>
</dbReference>
<dbReference type="InterPro" id="IPR010982">
    <property type="entry name" value="Lambda_DNA-bd_dom_sf"/>
</dbReference>
<dbReference type="AlphaFoldDB" id="B0PAL6"/>
<keyword evidence="3" id="KW-1185">Reference proteome</keyword>
<sequence>MGMKLKAAREASGKTQVQVAKEAGITVRGYRKLETKDEYKAIQTAISIAQALNSTVEDLFGAATPDITKEPGGNPA</sequence>
<dbReference type="Pfam" id="PF01381">
    <property type="entry name" value="HTH_3"/>
    <property type="match status" value="1"/>
</dbReference>
<gene>
    <name evidence="2" type="ORF">ANACOL_01816</name>
</gene>
<accession>B0PAL6</accession>
<organism evidence="2 3">
    <name type="scientific">Anaerotruncus colihominis DSM 17241</name>
    <dbReference type="NCBI Taxonomy" id="445972"/>
    <lineage>
        <taxon>Bacteria</taxon>
        <taxon>Bacillati</taxon>
        <taxon>Bacillota</taxon>
        <taxon>Clostridia</taxon>
        <taxon>Eubacteriales</taxon>
        <taxon>Oscillospiraceae</taxon>
        <taxon>Anaerotruncus</taxon>
    </lineage>
</organism>
<protein>
    <submittedName>
        <fullName evidence="2">DNA-binding helix-turn-helix protein</fullName>
    </submittedName>
</protein>
<dbReference type="HOGENOM" id="CLU_066192_44_5_9"/>